<dbReference type="InterPro" id="IPR038670">
    <property type="entry name" value="HslJ-like_sf"/>
</dbReference>
<keyword evidence="2" id="KW-0732">Signal</keyword>
<dbReference type="InterPro" id="IPR005184">
    <property type="entry name" value="DUF306_Meta_HslJ"/>
</dbReference>
<evidence type="ECO:0000313" key="6">
    <source>
        <dbReference type="Proteomes" id="UP001589758"/>
    </source>
</evidence>
<dbReference type="InterPro" id="IPR025485">
    <property type="entry name" value="DUF4377"/>
</dbReference>
<dbReference type="EMBL" id="JBHLXE010000071">
    <property type="protein sequence ID" value="MFC0179745.1"/>
    <property type="molecule type" value="Genomic_DNA"/>
</dbReference>
<evidence type="ECO:0000259" key="4">
    <source>
        <dbReference type="Pfam" id="PF14302"/>
    </source>
</evidence>
<protein>
    <submittedName>
        <fullName evidence="5">META domain-containing protein</fullName>
    </submittedName>
</protein>
<organism evidence="5 6">
    <name type="scientific">Thorsellia kenyensis</name>
    <dbReference type="NCBI Taxonomy" id="1549888"/>
    <lineage>
        <taxon>Bacteria</taxon>
        <taxon>Pseudomonadati</taxon>
        <taxon>Pseudomonadota</taxon>
        <taxon>Gammaproteobacteria</taxon>
        <taxon>Enterobacterales</taxon>
        <taxon>Thorselliaceae</taxon>
        <taxon>Thorsellia</taxon>
    </lineage>
</organism>
<dbReference type="Pfam" id="PF03724">
    <property type="entry name" value="META"/>
    <property type="match status" value="1"/>
</dbReference>
<dbReference type="RefSeq" id="WP_385876847.1">
    <property type="nucleotide sequence ID" value="NZ_JBHLXE010000071.1"/>
</dbReference>
<feature type="signal peptide" evidence="2">
    <location>
        <begin position="1"/>
        <end position="21"/>
    </location>
</feature>
<evidence type="ECO:0000259" key="3">
    <source>
        <dbReference type="Pfam" id="PF03724"/>
    </source>
</evidence>
<comment type="caution">
    <text evidence="5">The sequence shown here is derived from an EMBL/GenBank/DDBJ whole genome shotgun (WGS) entry which is preliminary data.</text>
</comment>
<feature type="chain" id="PRO_5046319430" evidence="2">
    <location>
        <begin position="22"/>
        <end position="311"/>
    </location>
</feature>
<evidence type="ECO:0000313" key="5">
    <source>
        <dbReference type="EMBL" id="MFC0179745.1"/>
    </source>
</evidence>
<feature type="domain" description="DUF306" evidence="3">
    <location>
        <begin position="93"/>
        <end position="186"/>
    </location>
</feature>
<gene>
    <name evidence="5" type="ORF">ACFFIT_06550</name>
</gene>
<proteinExistence type="predicted"/>
<keyword evidence="6" id="KW-1185">Reference proteome</keyword>
<dbReference type="Proteomes" id="UP001589758">
    <property type="component" value="Unassembled WGS sequence"/>
</dbReference>
<accession>A0ABV6C9X5</accession>
<reference evidence="5 6" key="1">
    <citation type="submission" date="2024-09" db="EMBL/GenBank/DDBJ databases">
        <authorList>
            <person name="Sun Q."/>
            <person name="Mori K."/>
        </authorList>
    </citation>
    <scope>NUCLEOTIDE SEQUENCE [LARGE SCALE GENOMIC DNA]</scope>
    <source>
        <strain evidence="5 6">CCM 8545</strain>
    </source>
</reference>
<feature type="region of interest" description="Disordered" evidence="1">
    <location>
        <begin position="38"/>
        <end position="60"/>
    </location>
</feature>
<evidence type="ECO:0000256" key="2">
    <source>
        <dbReference type="SAM" id="SignalP"/>
    </source>
</evidence>
<sequence length="311" mass="34575">MKISQFSFSIISLMMSSALFAMAPKPVEETPSKVAQEINNPPATIDENKVKTESNTPDGSLSSSVMLAMLEDNRWELIDAKKNDGTPLVGLEHLISQDTPNVELRFSNGRVNANYTCNQQMAGFSLAENNSITFGAVAQNMRACVNPNIAIRDDSVISILSTAQTPIIDRSNKQPLLTLRDANNTSFTFKGFITPEAYFDQEGTVLFFEVKPTSGSCSSNGQKANTCLYVREIQYDESYRKIIPNEAWQEIPAANIYNFSLEAGYYHTIRVRRFEFDKNSESSNVPFSGVSTAFPFYVLELVVEMSESGQQ</sequence>
<dbReference type="Pfam" id="PF14302">
    <property type="entry name" value="DUF4377"/>
    <property type="match status" value="1"/>
</dbReference>
<name>A0ABV6C9X5_9GAMM</name>
<evidence type="ECO:0000256" key="1">
    <source>
        <dbReference type="SAM" id="MobiDB-lite"/>
    </source>
</evidence>
<feature type="domain" description="DUF4377" evidence="4">
    <location>
        <begin position="210"/>
        <end position="276"/>
    </location>
</feature>
<dbReference type="Gene3D" id="2.40.128.270">
    <property type="match status" value="1"/>
</dbReference>